<dbReference type="AlphaFoldDB" id="A0A1F4YCY8"/>
<protein>
    <recommendedName>
        <fullName evidence="3">Aspartate racemase</fullName>
    </recommendedName>
</protein>
<dbReference type="EMBL" id="MEXH01000028">
    <property type="protein sequence ID" value="OGC91829.1"/>
    <property type="molecule type" value="Genomic_DNA"/>
</dbReference>
<evidence type="ECO:0000313" key="2">
    <source>
        <dbReference type="Proteomes" id="UP000178176"/>
    </source>
</evidence>
<dbReference type="InterPro" id="IPR001920">
    <property type="entry name" value="Asp/Glu_race"/>
</dbReference>
<dbReference type="Proteomes" id="UP000178176">
    <property type="component" value="Unassembled WGS sequence"/>
</dbReference>
<name>A0A1F4YCY8_9BACT</name>
<accession>A0A1F4YCY8</accession>
<organism evidence="1 2">
    <name type="scientific">Candidatus Amesbacteria bacterium RIFCSPHIGHO2_01_FULL_48_32b</name>
    <dbReference type="NCBI Taxonomy" id="1797253"/>
    <lineage>
        <taxon>Bacteria</taxon>
        <taxon>Candidatus Amesiibacteriota</taxon>
    </lineage>
</organism>
<comment type="caution">
    <text evidence="1">The sequence shown here is derived from an EMBL/GenBank/DDBJ whole genome shotgun (WGS) entry which is preliminary data.</text>
</comment>
<evidence type="ECO:0008006" key="3">
    <source>
        <dbReference type="Google" id="ProtNLM"/>
    </source>
</evidence>
<proteinExistence type="predicted"/>
<sequence length="224" mass="24552">MVWVIAPDKSSGDAFDRVLKGNGIRTEVDYPKITPRVIGDRMNEDLAVAVDLEKAINKAVRFGHKEIVIACNTLQLWLTAVKIPEGVRVYTTFEAARIKYPNDRPVWLGTTVSAREIHDFPTLISLGKLGLQDLTQEIIWRVKGVTGSDVGTAKANIKKIKSEESLRARVLQLLDGLKNAGIHQAIMGCTELPIAVESYANPGNKKGITLIDPAQLLAEMVGKV</sequence>
<reference evidence="1 2" key="1">
    <citation type="journal article" date="2016" name="Nat. Commun.">
        <title>Thousands of microbial genomes shed light on interconnected biogeochemical processes in an aquifer system.</title>
        <authorList>
            <person name="Anantharaman K."/>
            <person name="Brown C.T."/>
            <person name="Hug L.A."/>
            <person name="Sharon I."/>
            <person name="Castelle C.J."/>
            <person name="Probst A.J."/>
            <person name="Thomas B.C."/>
            <person name="Singh A."/>
            <person name="Wilkins M.J."/>
            <person name="Karaoz U."/>
            <person name="Brodie E.L."/>
            <person name="Williams K.H."/>
            <person name="Hubbard S.S."/>
            <person name="Banfield J.F."/>
        </authorList>
    </citation>
    <scope>NUCLEOTIDE SEQUENCE [LARGE SCALE GENOMIC DNA]</scope>
</reference>
<gene>
    <name evidence="1" type="ORF">A2876_04685</name>
</gene>
<dbReference type="SUPFAM" id="SSF53681">
    <property type="entry name" value="Aspartate/glutamate racemase"/>
    <property type="match status" value="1"/>
</dbReference>
<evidence type="ECO:0000313" key="1">
    <source>
        <dbReference type="EMBL" id="OGC91829.1"/>
    </source>
</evidence>
<dbReference type="Gene3D" id="3.40.50.1860">
    <property type="match status" value="2"/>
</dbReference>
<dbReference type="GO" id="GO:0016855">
    <property type="term" value="F:racemase and epimerase activity, acting on amino acids and derivatives"/>
    <property type="evidence" value="ECO:0007669"/>
    <property type="project" value="InterPro"/>
</dbReference>